<dbReference type="SUPFAM" id="SSF56925">
    <property type="entry name" value="OMPA-like"/>
    <property type="match status" value="1"/>
</dbReference>
<evidence type="ECO:0000256" key="2">
    <source>
        <dbReference type="SAM" id="SignalP"/>
    </source>
</evidence>
<dbReference type="RefSeq" id="WP_144246252.1">
    <property type="nucleotide sequence ID" value="NZ_VLPK01000001.1"/>
</dbReference>
<evidence type="ECO:0000313" key="4">
    <source>
        <dbReference type="EMBL" id="TSJ42681.1"/>
    </source>
</evidence>
<dbReference type="OrthoDB" id="668980at2"/>
<dbReference type="Pfam" id="PF13505">
    <property type="entry name" value="OMP_b-brl"/>
    <property type="match status" value="1"/>
</dbReference>
<gene>
    <name evidence="4" type="ORF">FO440_00370</name>
</gene>
<keyword evidence="5" id="KW-1185">Reference proteome</keyword>
<feature type="domain" description="Outer membrane protein beta-barrel" evidence="3">
    <location>
        <begin position="6"/>
        <end position="172"/>
    </location>
</feature>
<dbReference type="AlphaFoldDB" id="A0A556MRV3"/>
<comment type="caution">
    <text evidence="4">The sequence shown here is derived from an EMBL/GenBank/DDBJ whole genome shotgun (WGS) entry which is preliminary data.</text>
</comment>
<dbReference type="InterPro" id="IPR011250">
    <property type="entry name" value="OMP/PagP_B-barrel"/>
</dbReference>
<sequence>MKKTLFLLIVLLGITINSFAQKADGGKFSIGVDAGLPVGDLRNIATFVIGGSLKYEHPICNKLWVTVSGGYTYIPYKNDVLISSLGYVQTNSGEGFIPLKAGLKYFFNDVIYGEAQAGSAIAAQSGGVTKFAYAPGVGVRFSKDADIGLRYEGWAQSGVTFSQIALRIAYVF</sequence>
<organism evidence="4 5">
    <name type="scientific">Mucilaginibacter corticis</name>
    <dbReference type="NCBI Taxonomy" id="2597670"/>
    <lineage>
        <taxon>Bacteria</taxon>
        <taxon>Pseudomonadati</taxon>
        <taxon>Bacteroidota</taxon>
        <taxon>Sphingobacteriia</taxon>
        <taxon>Sphingobacteriales</taxon>
        <taxon>Sphingobacteriaceae</taxon>
        <taxon>Mucilaginibacter</taxon>
    </lineage>
</organism>
<feature type="chain" id="PRO_5021921649" description="Outer membrane protein beta-barrel domain-containing protein" evidence="2">
    <location>
        <begin position="23"/>
        <end position="172"/>
    </location>
</feature>
<name>A0A556MRV3_9SPHI</name>
<dbReference type="InterPro" id="IPR027385">
    <property type="entry name" value="Beta-barrel_OMP"/>
</dbReference>
<dbReference type="EMBL" id="VLPK01000001">
    <property type="protein sequence ID" value="TSJ42681.1"/>
    <property type="molecule type" value="Genomic_DNA"/>
</dbReference>
<accession>A0A556MRV3</accession>
<reference evidence="4 5" key="1">
    <citation type="submission" date="2019-07" db="EMBL/GenBank/DDBJ databases">
        <authorList>
            <person name="Huq M.A."/>
        </authorList>
    </citation>
    <scope>NUCLEOTIDE SEQUENCE [LARGE SCALE GENOMIC DNA]</scope>
    <source>
        <strain evidence="4 5">MAH-19</strain>
    </source>
</reference>
<protein>
    <recommendedName>
        <fullName evidence="3">Outer membrane protein beta-barrel domain-containing protein</fullName>
    </recommendedName>
</protein>
<evidence type="ECO:0000256" key="1">
    <source>
        <dbReference type="ARBA" id="ARBA00022729"/>
    </source>
</evidence>
<evidence type="ECO:0000313" key="5">
    <source>
        <dbReference type="Proteomes" id="UP000318733"/>
    </source>
</evidence>
<proteinExistence type="predicted"/>
<evidence type="ECO:0000259" key="3">
    <source>
        <dbReference type="Pfam" id="PF13505"/>
    </source>
</evidence>
<feature type="signal peptide" evidence="2">
    <location>
        <begin position="1"/>
        <end position="22"/>
    </location>
</feature>
<dbReference type="Proteomes" id="UP000318733">
    <property type="component" value="Unassembled WGS sequence"/>
</dbReference>
<keyword evidence="1 2" id="KW-0732">Signal</keyword>